<dbReference type="AlphaFoldDB" id="A0AAD6Q6I7"/>
<dbReference type="Proteomes" id="UP001164929">
    <property type="component" value="Chromosome 10"/>
</dbReference>
<keyword evidence="2" id="KW-1185">Reference proteome</keyword>
<comment type="caution">
    <text evidence="1">The sequence shown here is derived from an EMBL/GenBank/DDBJ whole genome shotgun (WGS) entry which is preliminary data.</text>
</comment>
<dbReference type="EMBL" id="JAQIZT010000010">
    <property type="protein sequence ID" value="KAJ6980737.1"/>
    <property type="molecule type" value="Genomic_DNA"/>
</dbReference>
<evidence type="ECO:0000313" key="1">
    <source>
        <dbReference type="EMBL" id="KAJ6980737.1"/>
    </source>
</evidence>
<sequence length="79" mass="9175">MPNRSGSTSSGGMKSLPYYYDEARQLYIWVLDTGGDFSRMVKQQYISLEDLRDYSKNRISRDHQRGCISVCKKPRPSFC</sequence>
<protein>
    <submittedName>
        <fullName evidence="1">Uncharacterized protein</fullName>
    </submittedName>
</protein>
<name>A0AAD6Q6I7_9ROSI</name>
<accession>A0AAD6Q6I7</accession>
<evidence type="ECO:0000313" key="2">
    <source>
        <dbReference type="Proteomes" id="UP001164929"/>
    </source>
</evidence>
<reference evidence="1" key="1">
    <citation type="journal article" date="2023" name="Mol. Ecol. Resour.">
        <title>Chromosome-level genome assembly of a triploid poplar Populus alba 'Berolinensis'.</title>
        <authorList>
            <person name="Chen S."/>
            <person name="Yu Y."/>
            <person name="Wang X."/>
            <person name="Wang S."/>
            <person name="Zhang T."/>
            <person name="Zhou Y."/>
            <person name="He R."/>
            <person name="Meng N."/>
            <person name="Wang Y."/>
            <person name="Liu W."/>
            <person name="Liu Z."/>
            <person name="Liu J."/>
            <person name="Guo Q."/>
            <person name="Huang H."/>
            <person name="Sederoff R.R."/>
            <person name="Wang G."/>
            <person name="Qu G."/>
            <person name="Chen S."/>
        </authorList>
    </citation>
    <scope>NUCLEOTIDE SEQUENCE</scope>
    <source>
        <strain evidence="1">SC-2020</strain>
    </source>
</reference>
<organism evidence="1 2">
    <name type="scientific">Populus alba x Populus x berolinensis</name>
    <dbReference type="NCBI Taxonomy" id="444605"/>
    <lineage>
        <taxon>Eukaryota</taxon>
        <taxon>Viridiplantae</taxon>
        <taxon>Streptophyta</taxon>
        <taxon>Embryophyta</taxon>
        <taxon>Tracheophyta</taxon>
        <taxon>Spermatophyta</taxon>
        <taxon>Magnoliopsida</taxon>
        <taxon>eudicotyledons</taxon>
        <taxon>Gunneridae</taxon>
        <taxon>Pentapetalae</taxon>
        <taxon>rosids</taxon>
        <taxon>fabids</taxon>
        <taxon>Malpighiales</taxon>
        <taxon>Salicaceae</taxon>
        <taxon>Saliceae</taxon>
        <taxon>Populus</taxon>
    </lineage>
</organism>
<gene>
    <name evidence="1" type="ORF">NC653_024172</name>
</gene>
<proteinExistence type="predicted"/>